<evidence type="ECO:0000256" key="1">
    <source>
        <dbReference type="ARBA" id="ARBA00022475"/>
    </source>
</evidence>
<evidence type="ECO:0000313" key="7">
    <source>
        <dbReference type="Proteomes" id="UP000585721"/>
    </source>
</evidence>
<dbReference type="GO" id="GO:0005886">
    <property type="term" value="C:plasma membrane"/>
    <property type="evidence" value="ECO:0007669"/>
    <property type="project" value="TreeGrafter"/>
</dbReference>
<keyword evidence="3 5" id="KW-1133">Transmembrane helix</keyword>
<evidence type="ECO:0000256" key="2">
    <source>
        <dbReference type="ARBA" id="ARBA00022692"/>
    </source>
</evidence>
<dbReference type="Pfam" id="PF04279">
    <property type="entry name" value="IspA"/>
    <property type="match status" value="1"/>
</dbReference>
<proteinExistence type="predicted"/>
<dbReference type="EMBL" id="JACHGR010000007">
    <property type="protein sequence ID" value="MBB6056304.1"/>
    <property type="molecule type" value="Genomic_DNA"/>
</dbReference>
<feature type="transmembrane region" description="Helical" evidence="5">
    <location>
        <begin position="51"/>
        <end position="71"/>
    </location>
</feature>
<reference evidence="6 7" key="1">
    <citation type="submission" date="2020-08" db="EMBL/GenBank/DDBJ databases">
        <title>Genomic Encyclopedia of Type Strains, Phase IV (KMG-IV): sequencing the most valuable type-strain genomes for metagenomic binning, comparative biology and taxonomic classification.</title>
        <authorList>
            <person name="Goeker M."/>
        </authorList>
    </citation>
    <scope>NUCLEOTIDE SEQUENCE [LARGE SCALE GENOMIC DNA]</scope>
    <source>
        <strain evidence="6 7">DSM 22975</strain>
    </source>
</reference>
<sequence length="153" mass="18041">MATTLLQMIVVWFMYKKLERSHWITLVLVLVFGAMTLFFHNEAFIKWKVTVLYAAFGSALWISQFLFRKPLIKKMLGKEMSLPDAVWNRINFSWGLFFWMVGALNVYIAFYLPTEIWVDFKVFGVLGLMLVSTVLTGIYIYRYLPTNNQQDKE</sequence>
<protein>
    <submittedName>
        <fullName evidence="6">Intracellular septation protein</fullName>
    </submittedName>
</protein>
<dbReference type="PANTHER" id="PTHR36917">
    <property type="entry name" value="INTRACELLULAR SEPTATION PROTEIN A-RELATED"/>
    <property type="match status" value="1"/>
</dbReference>
<dbReference type="NCBIfam" id="NF001324">
    <property type="entry name" value="PRK00259.1-2"/>
    <property type="match status" value="1"/>
</dbReference>
<dbReference type="NCBIfam" id="TIGR00997">
    <property type="entry name" value="ispZ"/>
    <property type="match status" value="1"/>
</dbReference>
<gene>
    <name evidence="6" type="ORF">HNR75_002236</name>
</gene>
<evidence type="ECO:0000313" key="6">
    <source>
        <dbReference type="EMBL" id="MBB6056304.1"/>
    </source>
</evidence>
<feature type="transmembrane region" description="Helical" evidence="5">
    <location>
        <begin position="92"/>
        <end position="110"/>
    </location>
</feature>
<comment type="caution">
    <text evidence="6">The sequence shown here is derived from an EMBL/GenBank/DDBJ whole genome shotgun (WGS) entry which is preliminary data.</text>
</comment>
<accession>A0A841GAZ7</accession>
<dbReference type="PANTHER" id="PTHR36917:SF1">
    <property type="entry name" value="INNER MEMBRANE-SPANNING PROTEIN YCIB"/>
    <property type="match status" value="1"/>
</dbReference>
<evidence type="ECO:0000256" key="4">
    <source>
        <dbReference type="ARBA" id="ARBA00023136"/>
    </source>
</evidence>
<keyword evidence="7" id="KW-1185">Reference proteome</keyword>
<evidence type="ECO:0000256" key="3">
    <source>
        <dbReference type="ARBA" id="ARBA00022989"/>
    </source>
</evidence>
<name>A0A841GAZ7_9GAMM</name>
<keyword evidence="4 5" id="KW-0472">Membrane</keyword>
<keyword evidence="1" id="KW-1003">Cell membrane</keyword>
<evidence type="ECO:0000256" key="5">
    <source>
        <dbReference type="SAM" id="Phobius"/>
    </source>
</evidence>
<feature type="transmembrane region" description="Helical" evidence="5">
    <location>
        <begin position="21"/>
        <end position="39"/>
    </location>
</feature>
<keyword evidence="2 5" id="KW-0812">Transmembrane</keyword>
<dbReference type="Proteomes" id="UP000585721">
    <property type="component" value="Unassembled WGS sequence"/>
</dbReference>
<feature type="transmembrane region" description="Helical" evidence="5">
    <location>
        <begin position="122"/>
        <end position="144"/>
    </location>
</feature>
<dbReference type="AlphaFoldDB" id="A0A841GAZ7"/>
<dbReference type="InterPro" id="IPR006008">
    <property type="entry name" value="YciB"/>
</dbReference>
<organism evidence="6 7">
    <name type="scientific">Tolumonas osonensis</name>
    <dbReference type="NCBI Taxonomy" id="675874"/>
    <lineage>
        <taxon>Bacteria</taxon>
        <taxon>Pseudomonadati</taxon>
        <taxon>Pseudomonadota</taxon>
        <taxon>Gammaproteobacteria</taxon>
        <taxon>Aeromonadales</taxon>
        <taxon>Aeromonadaceae</taxon>
        <taxon>Tolumonas</taxon>
    </lineage>
</organism>